<sequence length="429" mass="47741">MGNTCVGSRTSTSNGGTRGSSSYWWCRGHKKDSSHAHKGGKKNAKAIDAIQDKPPEVMKIESDEVRPPHQAMETKPAPDQTRAAQPQKPKRPPNVRKPASAGLKADSVLLRKTGHLKDSEIFNDVVGSPYYVAPEVLRKRYGPEADVWSAGVIIYILLCGVPPFWGETEQEIFDAILHFQLDFTSDPWPSISASAKDLVRKMLVRDPSKRISAFDVLRHPWIQVDGEAPDKPLDSAVLSRLKQFYAMNKLKKMALRVIAQNLSEEEIAGLKEMFKTIDTDNSGQITFEELKVGLKKFGANLNESEIYDLMQAADVDNSGTIDYGEFIAATLHLNKVQREDHLVAAFAYFDKDGSGYITQDELQQACEEFGIGDVPLEEMIREADQDNDGRIDYNEFVAMMQKGNADLGKKGRKGSTSFRIGFREALPVC</sequence>
<proteinExistence type="inferred from homology"/>
<dbReference type="Gene3D" id="1.10.238.10">
    <property type="entry name" value="EF-hand"/>
    <property type="match status" value="1"/>
</dbReference>
<keyword evidence="11" id="KW-0067">ATP-binding</keyword>
<dbReference type="EC" id="2.7.11.1" evidence="2"/>
<feature type="domain" description="EF-hand" evidence="16">
    <location>
        <begin position="265"/>
        <end position="300"/>
    </location>
</feature>
<dbReference type="InterPro" id="IPR011992">
    <property type="entry name" value="EF-hand-dom_pair"/>
</dbReference>
<protein>
    <recommendedName>
        <fullName evidence="2">non-specific serine/threonine protein kinase</fullName>
        <ecNumber evidence="2">2.7.11.1</ecNumber>
    </recommendedName>
</protein>
<dbReference type="SUPFAM" id="SSF56112">
    <property type="entry name" value="Protein kinase-like (PK-like)"/>
    <property type="match status" value="1"/>
</dbReference>
<evidence type="ECO:0000259" key="16">
    <source>
        <dbReference type="PROSITE" id="PS50222"/>
    </source>
</evidence>
<evidence type="ECO:0000256" key="8">
    <source>
        <dbReference type="ARBA" id="ARBA00022741"/>
    </source>
</evidence>
<dbReference type="Proteomes" id="UP000501690">
    <property type="component" value="Linkage Group LG9"/>
</dbReference>
<dbReference type="SMART" id="SM00054">
    <property type="entry name" value="EFh"/>
    <property type="match status" value="4"/>
</dbReference>
<dbReference type="SUPFAM" id="SSF47473">
    <property type="entry name" value="EF-hand"/>
    <property type="match status" value="1"/>
</dbReference>
<keyword evidence="3" id="KW-0723">Serine/threonine-protein kinase</keyword>
<dbReference type="Gene3D" id="1.10.510.10">
    <property type="entry name" value="Transferase(Phosphotransferase) domain 1"/>
    <property type="match status" value="1"/>
</dbReference>
<name>A0A4D6MYT7_VIGUN</name>
<keyword evidence="10" id="KW-0106">Calcium</keyword>
<evidence type="ECO:0000256" key="9">
    <source>
        <dbReference type="ARBA" id="ARBA00022777"/>
    </source>
</evidence>
<dbReference type="Pfam" id="PF13499">
    <property type="entry name" value="EF-hand_7"/>
    <property type="match status" value="2"/>
</dbReference>
<dbReference type="GO" id="GO:0005509">
    <property type="term" value="F:calcium ion binding"/>
    <property type="evidence" value="ECO:0007669"/>
    <property type="project" value="InterPro"/>
</dbReference>
<dbReference type="InterPro" id="IPR050205">
    <property type="entry name" value="CDPK_Ser/Thr_kinases"/>
</dbReference>
<dbReference type="SMART" id="SM00220">
    <property type="entry name" value="S_TKc"/>
    <property type="match status" value="1"/>
</dbReference>
<keyword evidence="5" id="KW-0808">Transferase</keyword>
<keyword evidence="18" id="KW-1185">Reference proteome</keyword>
<dbReference type="PROSITE" id="PS50011">
    <property type="entry name" value="PROTEIN_KINASE_DOM"/>
    <property type="match status" value="1"/>
</dbReference>
<keyword evidence="9 17" id="KW-0418">Kinase</keyword>
<dbReference type="InterPro" id="IPR002048">
    <property type="entry name" value="EF_hand_dom"/>
</dbReference>
<keyword evidence="6" id="KW-0479">Metal-binding</keyword>
<dbReference type="CDD" id="cd00051">
    <property type="entry name" value="EFh"/>
    <property type="match status" value="1"/>
</dbReference>
<reference evidence="17 18" key="1">
    <citation type="submission" date="2019-04" db="EMBL/GenBank/DDBJ databases">
        <title>An improved genome assembly and genetic linkage map for asparagus bean, Vigna unguiculata ssp. sesquipedialis.</title>
        <authorList>
            <person name="Xia Q."/>
            <person name="Zhang R."/>
            <person name="Dong Y."/>
        </authorList>
    </citation>
    <scope>NUCLEOTIDE SEQUENCE [LARGE SCALE GENOMIC DNA]</scope>
    <source>
        <tissue evidence="17">Leaf</tissue>
    </source>
</reference>
<evidence type="ECO:0000256" key="5">
    <source>
        <dbReference type="ARBA" id="ARBA00022679"/>
    </source>
</evidence>
<evidence type="ECO:0000256" key="6">
    <source>
        <dbReference type="ARBA" id="ARBA00022723"/>
    </source>
</evidence>
<feature type="compositionally biased region" description="Low complexity" evidence="14">
    <location>
        <begin position="7"/>
        <end position="22"/>
    </location>
</feature>
<gene>
    <name evidence="17" type="ORF">DEO72_LG9g302</name>
</gene>
<dbReference type="GO" id="GO:0004674">
    <property type="term" value="F:protein serine/threonine kinase activity"/>
    <property type="evidence" value="ECO:0007669"/>
    <property type="project" value="UniProtKB-KW"/>
</dbReference>
<feature type="domain" description="Protein kinase" evidence="15">
    <location>
        <begin position="1"/>
        <end position="222"/>
    </location>
</feature>
<feature type="compositionally biased region" description="Basic residues" evidence="14">
    <location>
        <begin position="27"/>
        <end position="44"/>
    </location>
</feature>
<dbReference type="InterPro" id="IPR018247">
    <property type="entry name" value="EF_Hand_1_Ca_BS"/>
</dbReference>
<dbReference type="InterPro" id="IPR011009">
    <property type="entry name" value="Kinase-like_dom_sf"/>
</dbReference>
<dbReference type="InterPro" id="IPR000719">
    <property type="entry name" value="Prot_kinase_dom"/>
</dbReference>
<evidence type="ECO:0000256" key="10">
    <source>
        <dbReference type="ARBA" id="ARBA00022837"/>
    </source>
</evidence>
<evidence type="ECO:0000256" key="13">
    <source>
        <dbReference type="ARBA" id="ARBA00048679"/>
    </source>
</evidence>
<dbReference type="GO" id="GO:0005524">
    <property type="term" value="F:ATP binding"/>
    <property type="evidence" value="ECO:0007669"/>
    <property type="project" value="UniProtKB-KW"/>
</dbReference>
<dbReference type="PROSITE" id="PS00018">
    <property type="entry name" value="EF_HAND_1"/>
    <property type="match status" value="4"/>
</dbReference>
<dbReference type="PANTHER" id="PTHR24349">
    <property type="entry name" value="SERINE/THREONINE-PROTEIN KINASE"/>
    <property type="match status" value="1"/>
</dbReference>
<accession>A0A4D6MYT7</accession>
<feature type="compositionally biased region" description="Basic and acidic residues" evidence="14">
    <location>
        <begin position="50"/>
        <end position="67"/>
    </location>
</feature>
<dbReference type="Pfam" id="PF00069">
    <property type="entry name" value="Pkinase"/>
    <property type="match status" value="1"/>
</dbReference>
<dbReference type="AlphaFoldDB" id="A0A4D6MYT7"/>
<evidence type="ECO:0000259" key="15">
    <source>
        <dbReference type="PROSITE" id="PS50011"/>
    </source>
</evidence>
<keyword evidence="7" id="KW-0677">Repeat</keyword>
<dbReference type="FunFam" id="1.10.238.10:FF:000015">
    <property type="entry name" value="Calcium-dependent protein kinase 1"/>
    <property type="match status" value="1"/>
</dbReference>
<evidence type="ECO:0000256" key="4">
    <source>
        <dbReference type="ARBA" id="ARBA00022553"/>
    </source>
</evidence>
<keyword evidence="8" id="KW-0547">Nucleotide-binding</keyword>
<feature type="domain" description="EF-hand" evidence="16">
    <location>
        <begin position="301"/>
        <end position="336"/>
    </location>
</feature>
<feature type="domain" description="EF-hand" evidence="16">
    <location>
        <begin position="337"/>
        <end position="372"/>
    </location>
</feature>
<feature type="region of interest" description="Disordered" evidence="14">
    <location>
        <begin position="1"/>
        <end position="103"/>
    </location>
</feature>
<evidence type="ECO:0000256" key="12">
    <source>
        <dbReference type="ARBA" id="ARBA00047899"/>
    </source>
</evidence>
<evidence type="ECO:0000256" key="1">
    <source>
        <dbReference type="ARBA" id="ARBA00005354"/>
    </source>
</evidence>
<evidence type="ECO:0000256" key="3">
    <source>
        <dbReference type="ARBA" id="ARBA00022527"/>
    </source>
</evidence>
<comment type="catalytic activity">
    <reaction evidence="13">
        <text>L-seryl-[protein] + ATP = O-phospho-L-seryl-[protein] + ADP + H(+)</text>
        <dbReference type="Rhea" id="RHEA:17989"/>
        <dbReference type="Rhea" id="RHEA-COMP:9863"/>
        <dbReference type="Rhea" id="RHEA-COMP:11604"/>
        <dbReference type="ChEBI" id="CHEBI:15378"/>
        <dbReference type="ChEBI" id="CHEBI:29999"/>
        <dbReference type="ChEBI" id="CHEBI:30616"/>
        <dbReference type="ChEBI" id="CHEBI:83421"/>
        <dbReference type="ChEBI" id="CHEBI:456216"/>
        <dbReference type="EC" id="2.7.11.1"/>
    </reaction>
</comment>
<evidence type="ECO:0000313" key="17">
    <source>
        <dbReference type="EMBL" id="QCE05299.1"/>
    </source>
</evidence>
<dbReference type="PROSITE" id="PS50222">
    <property type="entry name" value="EF_HAND_2"/>
    <property type="match status" value="4"/>
</dbReference>
<organism evidence="17 18">
    <name type="scientific">Vigna unguiculata</name>
    <name type="common">Cowpea</name>
    <dbReference type="NCBI Taxonomy" id="3917"/>
    <lineage>
        <taxon>Eukaryota</taxon>
        <taxon>Viridiplantae</taxon>
        <taxon>Streptophyta</taxon>
        <taxon>Embryophyta</taxon>
        <taxon>Tracheophyta</taxon>
        <taxon>Spermatophyta</taxon>
        <taxon>Magnoliopsida</taxon>
        <taxon>eudicotyledons</taxon>
        <taxon>Gunneridae</taxon>
        <taxon>Pentapetalae</taxon>
        <taxon>rosids</taxon>
        <taxon>fabids</taxon>
        <taxon>Fabales</taxon>
        <taxon>Fabaceae</taxon>
        <taxon>Papilionoideae</taxon>
        <taxon>50 kb inversion clade</taxon>
        <taxon>NPAAA clade</taxon>
        <taxon>indigoferoid/millettioid clade</taxon>
        <taxon>Phaseoleae</taxon>
        <taxon>Vigna</taxon>
    </lineage>
</organism>
<keyword evidence="4" id="KW-0597">Phosphoprotein</keyword>
<dbReference type="EMBL" id="CP039353">
    <property type="protein sequence ID" value="QCE05299.1"/>
    <property type="molecule type" value="Genomic_DNA"/>
</dbReference>
<comment type="catalytic activity">
    <reaction evidence="12">
        <text>L-threonyl-[protein] + ATP = O-phospho-L-threonyl-[protein] + ADP + H(+)</text>
        <dbReference type="Rhea" id="RHEA:46608"/>
        <dbReference type="Rhea" id="RHEA-COMP:11060"/>
        <dbReference type="Rhea" id="RHEA-COMP:11605"/>
        <dbReference type="ChEBI" id="CHEBI:15378"/>
        <dbReference type="ChEBI" id="CHEBI:30013"/>
        <dbReference type="ChEBI" id="CHEBI:30616"/>
        <dbReference type="ChEBI" id="CHEBI:61977"/>
        <dbReference type="ChEBI" id="CHEBI:456216"/>
        <dbReference type="EC" id="2.7.11.1"/>
    </reaction>
</comment>
<evidence type="ECO:0000313" key="18">
    <source>
        <dbReference type="Proteomes" id="UP000501690"/>
    </source>
</evidence>
<dbReference type="FunFam" id="1.10.510.10:FF:001864">
    <property type="entry name" value="Calcium-dependent protein kinase SK5"/>
    <property type="match status" value="1"/>
</dbReference>
<evidence type="ECO:0000256" key="7">
    <source>
        <dbReference type="ARBA" id="ARBA00022737"/>
    </source>
</evidence>
<feature type="domain" description="EF-hand" evidence="16">
    <location>
        <begin position="376"/>
        <end position="406"/>
    </location>
</feature>
<evidence type="ECO:0000256" key="14">
    <source>
        <dbReference type="SAM" id="MobiDB-lite"/>
    </source>
</evidence>
<evidence type="ECO:0000256" key="2">
    <source>
        <dbReference type="ARBA" id="ARBA00012513"/>
    </source>
</evidence>
<comment type="similarity">
    <text evidence="1">Belongs to the protein kinase superfamily. CAMK Ser/Thr protein kinase family. CaMK subfamily.</text>
</comment>
<evidence type="ECO:0000256" key="11">
    <source>
        <dbReference type="ARBA" id="ARBA00022840"/>
    </source>
</evidence>